<sequence length="509" mass="55881">MVVAGGGRKPDSPPETEFSNAPKKPRNHFGTMNELAHGAREVLNAMENDGIGEIYIINFIKSVEQYALNAPKGDKSQVMEKVQQALDRLDQRMETIEKATAPSTQTSNSNDSAAFWARLQKWGQGTGAGPPPSLPRSSSNGSSSVGVSPAELREDREIIVKIRDSDTRETLRRRTPREIVEQAERTREQAARKKASAPLGGGCYFVAAKVLPSGDVKMTVNSASGAELLRKHADGWLKSFGPAAHIRKPTWGVVARGVDTRTMQLTPETMESVAKELVRQNSHSWGDSQEGRDVEILHLGWLIKPGKRREGSIVIEFTDPVVANQAITQGTLWHHQIHQTTRFCREGRSKLCLKCQKPGHVHSQCLNEYQCGHCARGHPTWECSKQGDVVEIKCANCGGAHRPTSDSCEVRTAAKEQAKLALANSPLYHRVPLHFRKGETAKSSVTTSQSQQGLETSIHAPQQRVARRTVTVSYPTGSATPQPQPTEAAKTAPRNRIPIPASSEIQRLY</sequence>
<feature type="compositionally biased region" description="Polar residues" evidence="1">
    <location>
        <begin position="470"/>
        <end position="481"/>
    </location>
</feature>
<dbReference type="Proteomes" id="UP000191408">
    <property type="component" value="Unassembled WGS sequence"/>
</dbReference>
<evidence type="ECO:0000256" key="1">
    <source>
        <dbReference type="SAM" id="MobiDB-lite"/>
    </source>
</evidence>
<name>A0A1V6N5A0_PENPO</name>
<dbReference type="OrthoDB" id="4509841at2759"/>
<evidence type="ECO:0000313" key="2">
    <source>
        <dbReference type="EMBL" id="OQD59908.1"/>
    </source>
</evidence>
<proteinExistence type="predicted"/>
<evidence type="ECO:0000313" key="3">
    <source>
        <dbReference type="Proteomes" id="UP000191408"/>
    </source>
</evidence>
<organism evidence="2 3">
    <name type="scientific">Penicillium polonicum</name>
    <dbReference type="NCBI Taxonomy" id="60169"/>
    <lineage>
        <taxon>Eukaryota</taxon>
        <taxon>Fungi</taxon>
        <taxon>Dikarya</taxon>
        <taxon>Ascomycota</taxon>
        <taxon>Pezizomycotina</taxon>
        <taxon>Eurotiomycetes</taxon>
        <taxon>Eurotiomycetidae</taxon>
        <taxon>Eurotiales</taxon>
        <taxon>Aspergillaceae</taxon>
        <taxon>Penicillium</taxon>
    </lineage>
</organism>
<reference evidence="3" key="1">
    <citation type="journal article" date="2017" name="Nat. Microbiol.">
        <title>Global analysis of biosynthetic gene clusters reveals vast potential of secondary metabolite production in Penicillium species.</title>
        <authorList>
            <person name="Nielsen J.C."/>
            <person name="Grijseels S."/>
            <person name="Prigent S."/>
            <person name="Ji B."/>
            <person name="Dainat J."/>
            <person name="Nielsen K.F."/>
            <person name="Frisvad J.C."/>
            <person name="Workman M."/>
            <person name="Nielsen J."/>
        </authorList>
    </citation>
    <scope>NUCLEOTIDE SEQUENCE [LARGE SCALE GENOMIC DNA]</scope>
    <source>
        <strain evidence="3">IBT 4502</strain>
    </source>
</reference>
<dbReference type="EMBL" id="MDYM01000051">
    <property type="protein sequence ID" value="OQD59908.1"/>
    <property type="molecule type" value="Genomic_DNA"/>
</dbReference>
<protein>
    <recommendedName>
        <fullName evidence="4">CCHC-type domain-containing protein</fullName>
    </recommendedName>
</protein>
<dbReference type="STRING" id="60169.A0A1V6N5A0"/>
<feature type="region of interest" description="Disordered" evidence="1">
    <location>
        <begin position="438"/>
        <end position="509"/>
    </location>
</feature>
<feature type="region of interest" description="Disordered" evidence="1">
    <location>
        <begin position="122"/>
        <end position="150"/>
    </location>
</feature>
<gene>
    <name evidence="2" type="ORF">PENPOL_c052G05812</name>
</gene>
<feature type="compositionally biased region" description="Low complexity" evidence="1">
    <location>
        <begin position="135"/>
        <end position="149"/>
    </location>
</feature>
<evidence type="ECO:0008006" key="4">
    <source>
        <dbReference type="Google" id="ProtNLM"/>
    </source>
</evidence>
<feature type="region of interest" description="Disordered" evidence="1">
    <location>
        <begin position="1"/>
        <end position="28"/>
    </location>
</feature>
<feature type="compositionally biased region" description="Polar residues" evidence="1">
    <location>
        <begin position="441"/>
        <end position="455"/>
    </location>
</feature>
<dbReference type="AlphaFoldDB" id="A0A1V6N5A0"/>
<comment type="caution">
    <text evidence="2">The sequence shown here is derived from an EMBL/GenBank/DDBJ whole genome shotgun (WGS) entry which is preliminary data.</text>
</comment>
<accession>A0A1V6N5A0</accession>
<keyword evidence="3" id="KW-1185">Reference proteome</keyword>